<organism evidence="7">
    <name type="scientific">Trypanosoma congolense (strain IL3000)</name>
    <dbReference type="NCBI Taxonomy" id="1068625"/>
    <lineage>
        <taxon>Eukaryota</taxon>
        <taxon>Discoba</taxon>
        <taxon>Euglenozoa</taxon>
        <taxon>Kinetoplastea</taxon>
        <taxon>Metakinetoplastina</taxon>
        <taxon>Trypanosomatida</taxon>
        <taxon>Trypanosomatidae</taxon>
        <taxon>Trypanosoma</taxon>
        <taxon>Nannomonas</taxon>
    </lineage>
</organism>
<feature type="domain" description="Protein arginine N-methyltransferase" evidence="6">
    <location>
        <begin position="203"/>
        <end position="352"/>
    </location>
</feature>
<feature type="compositionally biased region" description="Low complexity" evidence="4">
    <location>
        <begin position="1"/>
        <end position="11"/>
    </location>
</feature>
<reference evidence="7" key="1">
    <citation type="journal article" date="2012" name="Proc. Natl. Acad. Sci. U.S.A.">
        <title>Antigenic diversity is generated by distinct evolutionary mechanisms in African trypanosome species.</title>
        <authorList>
            <person name="Jackson A.P."/>
            <person name="Berry A."/>
            <person name="Aslett M."/>
            <person name="Allison H.C."/>
            <person name="Burton P."/>
            <person name="Vavrova-Anderson J."/>
            <person name="Brown R."/>
            <person name="Browne H."/>
            <person name="Corton N."/>
            <person name="Hauser H."/>
            <person name="Gamble J."/>
            <person name="Gilderthorp R."/>
            <person name="Marcello L."/>
            <person name="McQuillan J."/>
            <person name="Otto T.D."/>
            <person name="Quail M.A."/>
            <person name="Sanders M.J."/>
            <person name="van Tonder A."/>
            <person name="Ginger M.L."/>
            <person name="Field M.C."/>
            <person name="Barry J.D."/>
            <person name="Hertz-Fowler C."/>
            <person name="Berriman M."/>
        </authorList>
    </citation>
    <scope>NUCLEOTIDE SEQUENCE</scope>
    <source>
        <strain evidence="7">IL3000</strain>
    </source>
</reference>
<gene>
    <name evidence="7" type="ORF">TCIL3000_10_2970</name>
</gene>
<dbReference type="SUPFAM" id="SSF53335">
    <property type="entry name" value="S-adenosyl-L-methionine-dependent methyltransferases"/>
    <property type="match status" value="1"/>
</dbReference>
<evidence type="ECO:0000256" key="4">
    <source>
        <dbReference type="SAM" id="MobiDB-lite"/>
    </source>
</evidence>
<keyword evidence="1" id="KW-0489">Methyltransferase</keyword>
<dbReference type="GO" id="GO:0032259">
    <property type="term" value="P:methylation"/>
    <property type="evidence" value="ECO:0007669"/>
    <property type="project" value="UniProtKB-KW"/>
</dbReference>
<dbReference type="InterPro" id="IPR029063">
    <property type="entry name" value="SAM-dependent_MTases_sf"/>
</dbReference>
<feature type="region of interest" description="Disordered" evidence="4">
    <location>
        <begin position="1"/>
        <end position="38"/>
    </location>
</feature>
<proteinExistence type="predicted"/>
<keyword evidence="3" id="KW-0949">S-adenosyl-L-methionine</keyword>
<dbReference type="GO" id="GO:0005634">
    <property type="term" value="C:nucleus"/>
    <property type="evidence" value="ECO:0007669"/>
    <property type="project" value="TreeGrafter"/>
</dbReference>
<dbReference type="InterPro" id="IPR025799">
    <property type="entry name" value="Arg_MeTrfase"/>
</dbReference>
<evidence type="ECO:0000259" key="6">
    <source>
        <dbReference type="Pfam" id="PF22528"/>
    </source>
</evidence>
<evidence type="ECO:0000256" key="1">
    <source>
        <dbReference type="ARBA" id="ARBA00022603"/>
    </source>
</evidence>
<protein>
    <submittedName>
        <fullName evidence="7">Uncharacterized protein TCIL3000_10_2970</fullName>
    </submittedName>
</protein>
<feature type="compositionally biased region" description="Polar residues" evidence="4">
    <location>
        <begin position="12"/>
        <end position="30"/>
    </location>
</feature>
<dbReference type="PANTHER" id="PTHR11006">
    <property type="entry name" value="PROTEIN ARGININE N-METHYLTRANSFERASE"/>
    <property type="match status" value="1"/>
</dbReference>
<dbReference type="PANTHER" id="PTHR11006:SF118">
    <property type="entry name" value="N-METHYLTRANSFERASE, PUTATIVE-RELATED"/>
    <property type="match status" value="1"/>
</dbReference>
<dbReference type="FunFam" id="3.40.50.150:FF:000434">
    <property type="entry name" value="Arginine N-methyltransferase"/>
    <property type="match status" value="1"/>
</dbReference>
<dbReference type="Pfam" id="PF22528">
    <property type="entry name" value="PRMT_C"/>
    <property type="match status" value="1"/>
</dbReference>
<accession>G0UVX0</accession>
<keyword evidence="2" id="KW-0808">Transferase</keyword>
<evidence type="ECO:0000256" key="2">
    <source>
        <dbReference type="ARBA" id="ARBA00022679"/>
    </source>
</evidence>
<dbReference type="Gene3D" id="2.70.160.11">
    <property type="entry name" value="Hnrnp arginine n-methyltransferase1"/>
    <property type="match status" value="1"/>
</dbReference>
<dbReference type="InterPro" id="IPR025714">
    <property type="entry name" value="Methyltranfer_dom"/>
</dbReference>
<evidence type="ECO:0000259" key="5">
    <source>
        <dbReference type="Pfam" id="PF13847"/>
    </source>
</evidence>
<dbReference type="EMBL" id="HE575323">
    <property type="protein sequence ID" value="CCC93536.1"/>
    <property type="molecule type" value="Genomic_DNA"/>
</dbReference>
<dbReference type="InterPro" id="IPR055135">
    <property type="entry name" value="PRMT_dom"/>
</dbReference>
<dbReference type="GO" id="GO:0016274">
    <property type="term" value="F:protein-arginine N-methyltransferase activity"/>
    <property type="evidence" value="ECO:0007669"/>
    <property type="project" value="InterPro"/>
</dbReference>
<evidence type="ECO:0000256" key="3">
    <source>
        <dbReference type="ARBA" id="ARBA00022691"/>
    </source>
</evidence>
<name>G0UVX0_TRYCI</name>
<evidence type="ECO:0000313" key="7">
    <source>
        <dbReference type="EMBL" id="CCC93536.1"/>
    </source>
</evidence>
<dbReference type="GO" id="GO:0042054">
    <property type="term" value="F:histone methyltransferase activity"/>
    <property type="evidence" value="ECO:0007669"/>
    <property type="project" value="TreeGrafter"/>
</dbReference>
<dbReference type="AlphaFoldDB" id="G0UVX0"/>
<feature type="domain" description="Methyltransferase" evidence="5">
    <location>
        <begin position="95"/>
        <end position="200"/>
    </location>
</feature>
<dbReference type="CDD" id="cd02440">
    <property type="entry name" value="AdoMet_MTases"/>
    <property type="match status" value="1"/>
</dbReference>
<dbReference type="Pfam" id="PF13847">
    <property type="entry name" value="Methyltransf_31"/>
    <property type="match status" value="1"/>
</dbReference>
<sequence length="388" mass="41750">MAPKKAAAAQAINSSGHKSGANNNSAQHKNNGAPHVHRPVKRIIANESLLATESEKCATSKSLYGDSMARISSNLHTIHDRVRQRAYESVLKSIKGKSVLHLGCGMGLISMIAARSLASVVVAVDQSAIVSSAQIVAKQNGLQNIFFFRGSLLDVLPNFPVNKFDVIICEWMGSFLINEPVLTEALYARDNLLASGGVMCPDSSSIHVVGVSDYAFHLDTVEYWGNVYGFKMDAMKPLVQQEVETCHIPASNIATISCLAHTVDIATMKSMDENPGANDFVASFNVCATRNATINFLTFYVNARFTNPHDPGANFVLGIRPGGNNPWTEVSVALRDPLPLKSGETLSGEFKVSVLNATRGITTVEVTARTSGGVVALETSGTYNYQRF</sequence>
<dbReference type="Gene3D" id="3.40.50.150">
    <property type="entry name" value="Vaccinia Virus protein VP39"/>
    <property type="match status" value="1"/>
</dbReference>
<dbReference type="VEuPathDB" id="TriTrypDB:TcIL3000_10_2970"/>